<dbReference type="InterPro" id="IPR002178">
    <property type="entry name" value="PTS_EIIA_type-2_dom"/>
</dbReference>
<evidence type="ECO:0000256" key="3">
    <source>
        <dbReference type="ARBA" id="ARBA00023015"/>
    </source>
</evidence>
<evidence type="ECO:0000256" key="1">
    <source>
        <dbReference type="ARBA" id="ARBA00022679"/>
    </source>
</evidence>
<comment type="caution">
    <text evidence="9">The sequence shown here is derived from an EMBL/GenBank/DDBJ whole genome shotgun (WGS) entry which is preliminary data.</text>
</comment>
<dbReference type="Pfam" id="PF05043">
    <property type="entry name" value="Mga"/>
    <property type="match status" value="1"/>
</dbReference>
<dbReference type="PROSITE" id="PS51099">
    <property type="entry name" value="PTS_EIIB_TYPE_2"/>
    <property type="match status" value="1"/>
</dbReference>
<dbReference type="GO" id="GO:0009401">
    <property type="term" value="P:phosphoenolpyruvate-dependent sugar phosphotransferase system"/>
    <property type="evidence" value="ECO:0007669"/>
    <property type="project" value="InterPro"/>
</dbReference>
<keyword evidence="1" id="KW-0808">Transferase</keyword>
<dbReference type="AlphaFoldDB" id="A0AAW8YIT0"/>
<dbReference type="InterPro" id="IPR003501">
    <property type="entry name" value="PTS_EIIB_2/3"/>
</dbReference>
<dbReference type="Pfam" id="PF02302">
    <property type="entry name" value="PTS_IIB"/>
    <property type="match status" value="1"/>
</dbReference>
<feature type="domain" description="PTS EIIA type-2" evidence="6">
    <location>
        <begin position="419"/>
        <end position="549"/>
    </location>
</feature>
<dbReference type="Gene3D" id="3.40.50.2300">
    <property type="match status" value="1"/>
</dbReference>
<evidence type="ECO:0000313" key="10">
    <source>
        <dbReference type="Proteomes" id="UP001280897"/>
    </source>
</evidence>
<evidence type="ECO:0000259" key="6">
    <source>
        <dbReference type="PROSITE" id="PS51094"/>
    </source>
</evidence>
<dbReference type="Pfam" id="PF00359">
    <property type="entry name" value="PTS_EIIA_2"/>
    <property type="match status" value="1"/>
</dbReference>
<feature type="domain" description="PTS EIIB type-2" evidence="7">
    <location>
        <begin position="319"/>
        <end position="408"/>
    </location>
</feature>
<dbReference type="Gene3D" id="1.10.1790.10">
    <property type="entry name" value="PRD domain"/>
    <property type="match status" value="1"/>
</dbReference>
<dbReference type="PANTHER" id="PTHR30185">
    <property type="entry name" value="CRYPTIC BETA-GLUCOSIDE BGL OPERON ANTITERMINATOR"/>
    <property type="match status" value="1"/>
</dbReference>
<keyword evidence="5" id="KW-0804">Transcription</keyword>
<dbReference type="SUPFAM" id="SSF55804">
    <property type="entry name" value="Phoshotransferase/anion transport protein"/>
    <property type="match status" value="1"/>
</dbReference>
<dbReference type="InterPro" id="IPR016152">
    <property type="entry name" value="PTrfase/Anion_transptr"/>
</dbReference>
<evidence type="ECO:0000256" key="5">
    <source>
        <dbReference type="ARBA" id="ARBA00023163"/>
    </source>
</evidence>
<dbReference type="CDD" id="cd05568">
    <property type="entry name" value="PTS_IIB_bgl_like"/>
    <property type="match status" value="1"/>
</dbReference>
<dbReference type="InterPro" id="IPR036388">
    <property type="entry name" value="WH-like_DNA-bd_sf"/>
</dbReference>
<dbReference type="PANTHER" id="PTHR30185:SF18">
    <property type="entry name" value="TRANSCRIPTIONAL REGULATOR MTLR"/>
    <property type="match status" value="1"/>
</dbReference>
<evidence type="ECO:0000259" key="7">
    <source>
        <dbReference type="PROSITE" id="PS51099"/>
    </source>
</evidence>
<dbReference type="Gene3D" id="1.10.10.10">
    <property type="entry name" value="Winged helix-like DNA-binding domain superfamily/Winged helix DNA-binding domain"/>
    <property type="match status" value="1"/>
</dbReference>
<dbReference type="Proteomes" id="UP001280897">
    <property type="component" value="Unassembled WGS sequence"/>
</dbReference>
<dbReference type="SUPFAM" id="SSF63520">
    <property type="entry name" value="PTS-regulatory domain, PRD"/>
    <property type="match status" value="1"/>
</dbReference>
<dbReference type="InterPro" id="IPR036634">
    <property type="entry name" value="PRD_sf"/>
</dbReference>
<dbReference type="EMBL" id="JAWJAV010000005">
    <property type="protein sequence ID" value="MDV2621805.1"/>
    <property type="molecule type" value="Genomic_DNA"/>
</dbReference>
<reference evidence="9" key="2">
    <citation type="submission" date="2023-10" db="EMBL/GenBank/DDBJ databases">
        <authorList>
            <person name="Khurajog B."/>
        </authorList>
    </citation>
    <scope>NUCLEOTIDE SEQUENCE</scope>
    <source>
        <strain evidence="9">BF9</strain>
    </source>
</reference>
<accession>A0AAW8YIT0</accession>
<dbReference type="GO" id="GO:0008982">
    <property type="term" value="F:protein-N(PI)-phosphohistidine-sugar phosphotransferase activity"/>
    <property type="evidence" value="ECO:0007669"/>
    <property type="project" value="InterPro"/>
</dbReference>
<name>A0AAW8YIT0_PEDAC</name>
<dbReference type="PROSITE" id="PS51094">
    <property type="entry name" value="PTS_EIIA_TYPE_2"/>
    <property type="match status" value="1"/>
</dbReference>
<keyword evidence="3" id="KW-0805">Transcription regulation</keyword>
<keyword evidence="4" id="KW-0010">Activator</keyword>
<evidence type="ECO:0000256" key="2">
    <source>
        <dbReference type="ARBA" id="ARBA00022737"/>
    </source>
</evidence>
<dbReference type="InterPro" id="IPR011608">
    <property type="entry name" value="PRD"/>
</dbReference>
<dbReference type="InterPro" id="IPR036095">
    <property type="entry name" value="PTS_EIIB-like_sf"/>
</dbReference>
<evidence type="ECO:0000313" key="9">
    <source>
        <dbReference type="EMBL" id="MDV2621805.1"/>
    </source>
</evidence>
<reference evidence="9" key="1">
    <citation type="journal article" date="2023" name="PeerJ">
        <title>Selection and evaluation of lactic acid bacteria from chicken feces in Thailand as potential probiotics.</title>
        <authorList>
            <person name="Khurajog B."/>
            <person name="Disastra Y."/>
            <person name="Lawwyne L.D."/>
            <person name="Sirichokchatchawan W."/>
            <person name="Niyomtham W."/>
            <person name="Yindee J."/>
            <person name="Hampson D.J."/>
            <person name="Prapasarakul N."/>
        </authorList>
    </citation>
    <scope>NUCLEOTIDE SEQUENCE</scope>
    <source>
        <strain evidence="9">BF9</strain>
    </source>
</reference>
<dbReference type="Gene3D" id="3.40.930.10">
    <property type="entry name" value="Mannitol-specific EII, Chain A"/>
    <property type="match status" value="1"/>
</dbReference>
<dbReference type="GO" id="GO:0006355">
    <property type="term" value="P:regulation of DNA-templated transcription"/>
    <property type="evidence" value="ECO:0007669"/>
    <property type="project" value="InterPro"/>
</dbReference>
<dbReference type="InterPro" id="IPR050661">
    <property type="entry name" value="BglG_antiterminators"/>
</dbReference>
<dbReference type="SUPFAM" id="SSF52794">
    <property type="entry name" value="PTS system IIB component-like"/>
    <property type="match status" value="1"/>
</dbReference>
<gene>
    <name evidence="9" type="ORF">R0G89_08695</name>
</gene>
<proteinExistence type="predicted"/>
<dbReference type="Pfam" id="PF00874">
    <property type="entry name" value="PRD"/>
    <property type="match status" value="1"/>
</dbReference>
<dbReference type="RefSeq" id="WP_317072386.1">
    <property type="nucleotide sequence ID" value="NZ_JAWJAV010000005.1"/>
</dbReference>
<dbReference type="InterPro" id="IPR007737">
    <property type="entry name" value="Mga_HTH"/>
</dbReference>
<dbReference type="InterPro" id="IPR013011">
    <property type="entry name" value="PTS_EIIB_2"/>
</dbReference>
<organism evidence="9 10">
    <name type="scientific">Pediococcus acidilactici</name>
    <dbReference type="NCBI Taxonomy" id="1254"/>
    <lineage>
        <taxon>Bacteria</taxon>
        <taxon>Bacillati</taxon>
        <taxon>Bacillota</taxon>
        <taxon>Bacilli</taxon>
        <taxon>Lactobacillales</taxon>
        <taxon>Lactobacillaceae</taxon>
        <taxon>Pediococcus</taxon>
        <taxon>Pediococcus acidilactici group</taxon>
    </lineage>
</organism>
<keyword evidence="2" id="KW-0677">Repeat</keyword>
<sequence>MSANEIPTSKERKYFILARLLDGEHVSYQQLADTYFVSRSSIANDITFVKELLSKDNVPLDFDNEGTYIRGDEQSKQKILKRIVTNFMRETNSNNRIIEKFIDTNTFRKIKKAFERKTKEWSLEIPENYLDDIVISTSIVVSRGARGFHLQQNDRNQLGNIFFQFEKYPLVYELLTTVEKEGIYQFSADELRYLSYIVLGNGFKIFMKNASIPKNFQNEVKKLIANVGADIGIDFTQETKLESDLLLHLYQMVLRLKAGMTVINPLLNEIKHNYARLYGVVWYALREFGSTNKLTISDDEVAFVTIHFQAAIERLKNIKRILFVCPNGIGTSSLISAKMHRILPSVTMIEVVSTAELAQQNLDDVDLIISTVSLPKMSVPVAKISPMLTLEDMKTIVNQYLEITMSNSITSTETAEIGYALENIKGHVHFKNVSSKTIAIDYLLKTNNWSSKEARNKYCQSVHNRERLQSTYLGNGFAIPHGDPKLVAHSAISVLILDKPIDWGNNKVDVISLLMIRNEDKQILKPFMNLVMKGIKNKKWFINKMMEAK</sequence>
<evidence type="ECO:0000256" key="4">
    <source>
        <dbReference type="ARBA" id="ARBA00023159"/>
    </source>
</evidence>
<dbReference type="PROSITE" id="PS51372">
    <property type="entry name" value="PRD_2"/>
    <property type="match status" value="1"/>
</dbReference>
<evidence type="ECO:0000259" key="8">
    <source>
        <dbReference type="PROSITE" id="PS51372"/>
    </source>
</evidence>
<protein>
    <submittedName>
        <fullName evidence="9">PRD domain-containing protein</fullName>
    </submittedName>
</protein>
<feature type="domain" description="PRD" evidence="8">
    <location>
        <begin position="211"/>
        <end position="318"/>
    </location>
</feature>